<evidence type="ECO:0000256" key="5">
    <source>
        <dbReference type="ARBA" id="ARBA00023136"/>
    </source>
</evidence>
<dbReference type="SMART" id="SM00014">
    <property type="entry name" value="acidPPc"/>
    <property type="match status" value="1"/>
</dbReference>
<dbReference type="AlphaFoldDB" id="A0A0X3PH89"/>
<dbReference type="Pfam" id="PF01569">
    <property type="entry name" value="PAP2"/>
    <property type="match status" value="1"/>
</dbReference>
<feature type="transmembrane region" description="Helical" evidence="6">
    <location>
        <begin position="80"/>
        <end position="99"/>
    </location>
</feature>
<proteinExistence type="inferred from homology"/>
<comment type="subcellular location">
    <subcellularLocation>
        <location evidence="1">Membrane</location>
        <topology evidence="1">Multi-pass membrane protein</topology>
    </subcellularLocation>
</comment>
<dbReference type="GO" id="GO:0006644">
    <property type="term" value="P:phospholipid metabolic process"/>
    <property type="evidence" value="ECO:0007669"/>
    <property type="project" value="InterPro"/>
</dbReference>
<evidence type="ECO:0000256" key="4">
    <source>
        <dbReference type="ARBA" id="ARBA00022989"/>
    </source>
</evidence>
<sequence length="117" mass="13029">YITEYFCTNSNPKAVKEVRVSFPSGHSACGAFGAWFTSFYLQRQRIPHSLHMLRSLAQITLVAVGVYICLTRISDYWHRAADVIVGYLLGALCSIAIFYTPAGRSLVIHGDSRGEEL</sequence>
<dbReference type="PANTHER" id="PTHR10165:SF103">
    <property type="entry name" value="PHOSPHOLIPID PHOSPHATASE HOMOLOG 1.2 HOMOLOG"/>
    <property type="match status" value="1"/>
</dbReference>
<dbReference type="PANTHER" id="PTHR10165">
    <property type="entry name" value="LIPID PHOSPHATE PHOSPHATASE"/>
    <property type="match status" value="1"/>
</dbReference>
<dbReference type="Gene3D" id="1.20.144.10">
    <property type="entry name" value="Phosphatidic acid phosphatase type 2/haloperoxidase"/>
    <property type="match status" value="1"/>
</dbReference>
<dbReference type="InterPro" id="IPR043216">
    <property type="entry name" value="PAP-like"/>
</dbReference>
<evidence type="ECO:0000313" key="8">
    <source>
        <dbReference type="EMBL" id="JAP51038.1"/>
    </source>
</evidence>
<reference evidence="8" key="1">
    <citation type="submission" date="2016-01" db="EMBL/GenBank/DDBJ databases">
        <title>Reference transcriptome for the parasite Schistocephalus solidus: insights into the molecular evolution of parasitism.</title>
        <authorList>
            <person name="Hebert F.O."/>
            <person name="Grambauer S."/>
            <person name="Barber I."/>
            <person name="Landry C.R."/>
            <person name="Aubin-Horth N."/>
        </authorList>
    </citation>
    <scope>NUCLEOTIDE SEQUENCE</scope>
</reference>
<feature type="transmembrane region" description="Helical" evidence="6">
    <location>
        <begin position="20"/>
        <end position="41"/>
    </location>
</feature>
<keyword evidence="3 6" id="KW-0812">Transmembrane</keyword>
<dbReference type="InterPro" id="IPR000326">
    <property type="entry name" value="PAP2/HPO"/>
</dbReference>
<dbReference type="GO" id="GO:0008195">
    <property type="term" value="F:phosphatidate phosphatase activity"/>
    <property type="evidence" value="ECO:0007669"/>
    <property type="project" value="TreeGrafter"/>
</dbReference>
<dbReference type="GO" id="GO:0046839">
    <property type="term" value="P:phospholipid dephosphorylation"/>
    <property type="evidence" value="ECO:0007669"/>
    <property type="project" value="TreeGrafter"/>
</dbReference>
<evidence type="ECO:0000256" key="3">
    <source>
        <dbReference type="ARBA" id="ARBA00022692"/>
    </source>
</evidence>
<keyword evidence="8" id="KW-0378">Hydrolase</keyword>
<feature type="domain" description="Phosphatidic acid phosphatase type 2/haloperoxidase" evidence="7">
    <location>
        <begin position="1"/>
        <end position="98"/>
    </location>
</feature>
<name>A0A0X3PH89_SCHSO</name>
<accession>A0A0X3PH89</accession>
<dbReference type="GO" id="GO:0007165">
    <property type="term" value="P:signal transduction"/>
    <property type="evidence" value="ECO:0007669"/>
    <property type="project" value="TreeGrafter"/>
</dbReference>
<dbReference type="EMBL" id="GEEE01012187">
    <property type="protein sequence ID" value="JAP51038.1"/>
    <property type="molecule type" value="Transcribed_RNA"/>
</dbReference>
<keyword evidence="5 6" id="KW-0472">Membrane</keyword>
<organism evidence="8">
    <name type="scientific">Schistocephalus solidus</name>
    <name type="common">Tapeworm</name>
    <dbReference type="NCBI Taxonomy" id="70667"/>
    <lineage>
        <taxon>Eukaryota</taxon>
        <taxon>Metazoa</taxon>
        <taxon>Spiralia</taxon>
        <taxon>Lophotrochozoa</taxon>
        <taxon>Platyhelminthes</taxon>
        <taxon>Cestoda</taxon>
        <taxon>Eucestoda</taxon>
        <taxon>Diphyllobothriidea</taxon>
        <taxon>Diphyllobothriidae</taxon>
        <taxon>Schistocephalus</taxon>
    </lineage>
</organism>
<gene>
    <name evidence="8" type="primary">LPP1</name>
    <name evidence="8" type="ORF">TR127398</name>
</gene>
<evidence type="ECO:0000259" key="7">
    <source>
        <dbReference type="SMART" id="SM00014"/>
    </source>
</evidence>
<keyword evidence="4 6" id="KW-1133">Transmembrane helix</keyword>
<feature type="non-terminal residue" evidence="8">
    <location>
        <position position="1"/>
    </location>
</feature>
<dbReference type="InterPro" id="IPR036938">
    <property type="entry name" value="PAP2/HPO_sf"/>
</dbReference>
<dbReference type="SUPFAM" id="SSF48317">
    <property type="entry name" value="Acid phosphatase/Vanadium-dependent haloperoxidase"/>
    <property type="match status" value="1"/>
</dbReference>
<evidence type="ECO:0000256" key="2">
    <source>
        <dbReference type="ARBA" id="ARBA00008816"/>
    </source>
</evidence>
<evidence type="ECO:0000256" key="6">
    <source>
        <dbReference type="SAM" id="Phobius"/>
    </source>
</evidence>
<evidence type="ECO:0000256" key="1">
    <source>
        <dbReference type="ARBA" id="ARBA00004141"/>
    </source>
</evidence>
<comment type="similarity">
    <text evidence="2">Belongs to the PA-phosphatase related phosphoesterase family.</text>
</comment>
<dbReference type="GO" id="GO:0005886">
    <property type="term" value="C:plasma membrane"/>
    <property type="evidence" value="ECO:0007669"/>
    <property type="project" value="TreeGrafter"/>
</dbReference>
<feature type="transmembrane region" description="Helical" evidence="6">
    <location>
        <begin position="53"/>
        <end position="74"/>
    </location>
</feature>
<protein>
    <submittedName>
        <fullName evidence="8">Lipid phosphate phosphohydrolase 1</fullName>
    </submittedName>
</protein>